<protein>
    <submittedName>
        <fullName evidence="1">Uncharacterized protein</fullName>
    </submittedName>
</protein>
<reference evidence="1" key="1">
    <citation type="submission" date="2023-08" db="EMBL/GenBank/DDBJ databases">
        <title>Reference Genome Resource for the Citrus Pathogen Phytophthora citrophthora.</title>
        <authorList>
            <person name="Moller H."/>
            <person name="Coetzee B."/>
            <person name="Rose L.J."/>
            <person name="Van Niekerk J.M."/>
        </authorList>
    </citation>
    <scope>NUCLEOTIDE SEQUENCE</scope>
    <source>
        <strain evidence="1">STE-U-9442</strain>
    </source>
</reference>
<comment type="caution">
    <text evidence="1">The sequence shown here is derived from an EMBL/GenBank/DDBJ whole genome shotgun (WGS) entry which is preliminary data.</text>
</comment>
<accession>A0AAD9LN99</accession>
<gene>
    <name evidence="1" type="ORF">P3T76_005054</name>
</gene>
<name>A0AAD9LN99_9STRA</name>
<evidence type="ECO:0000313" key="1">
    <source>
        <dbReference type="EMBL" id="KAK1943658.1"/>
    </source>
</evidence>
<proteinExistence type="predicted"/>
<keyword evidence="2" id="KW-1185">Reference proteome</keyword>
<dbReference type="EMBL" id="JASMQC010000007">
    <property type="protein sequence ID" value="KAK1943658.1"/>
    <property type="molecule type" value="Genomic_DNA"/>
</dbReference>
<organism evidence="1 2">
    <name type="scientific">Phytophthora citrophthora</name>
    <dbReference type="NCBI Taxonomy" id="4793"/>
    <lineage>
        <taxon>Eukaryota</taxon>
        <taxon>Sar</taxon>
        <taxon>Stramenopiles</taxon>
        <taxon>Oomycota</taxon>
        <taxon>Peronosporomycetes</taxon>
        <taxon>Peronosporales</taxon>
        <taxon>Peronosporaceae</taxon>
        <taxon>Phytophthora</taxon>
    </lineage>
</organism>
<evidence type="ECO:0000313" key="2">
    <source>
        <dbReference type="Proteomes" id="UP001259832"/>
    </source>
</evidence>
<sequence length="161" mass="18300">MMVHDVLLRLFFGDLIRLKRWNTISSRAQDYKKGGSRYGCMDQNFHSRVKLAIATFPAVTSCQCGLKATPQTTVTIVESPHSDCFSCYLAATQKKKIHFKETETEKLSTQNVMNSFHRHYQHIYMHSEDLGLEGDAVISVLQGMGFDPPKPRNLPESSDRC</sequence>
<dbReference type="Proteomes" id="UP001259832">
    <property type="component" value="Unassembled WGS sequence"/>
</dbReference>
<dbReference type="AlphaFoldDB" id="A0AAD9LN99"/>